<feature type="compositionally biased region" description="Low complexity" evidence="1">
    <location>
        <begin position="358"/>
        <end position="377"/>
    </location>
</feature>
<evidence type="ECO:0000256" key="1">
    <source>
        <dbReference type="SAM" id="MobiDB-lite"/>
    </source>
</evidence>
<dbReference type="OMA" id="KIMPENH"/>
<accession>A0A6P6YHT8</accession>
<feature type="region of interest" description="Disordered" evidence="1">
    <location>
        <begin position="261"/>
        <end position="378"/>
    </location>
</feature>
<feature type="compositionally biased region" description="Polar residues" evidence="1">
    <location>
        <begin position="910"/>
        <end position="920"/>
    </location>
</feature>
<keyword evidence="2" id="KW-0812">Transmembrane</keyword>
<dbReference type="InParanoid" id="A0A6P6YHT8"/>
<feature type="transmembrane region" description="Helical" evidence="2">
    <location>
        <begin position="730"/>
        <end position="750"/>
    </location>
</feature>
<keyword evidence="2" id="KW-0472">Membrane</keyword>
<keyword evidence="3" id="KW-1185">Reference proteome</keyword>
<feature type="region of interest" description="Disordered" evidence="1">
    <location>
        <begin position="1"/>
        <end position="84"/>
    </location>
</feature>
<dbReference type="GO" id="GO:1904294">
    <property type="term" value="P:positive regulation of ERAD pathway"/>
    <property type="evidence" value="ECO:0007669"/>
    <property type="project" value="TreeGrafter"/>
</dbReference>
<dbReference type="RefSeq" id="XP_027204845.1">
    <property type="nucleotide sequence ID" value="XM_027349044.1"/>
</dbReference>
<evidence type="ECO:0000313" key="3">
    <source>
        <dbReference type="Proteomes" id="UP000515146"/>
    </source>
</evidence>
<organism evidence="3 4">
    <name type="scientific">Dermatophagoides pteronyssinus</name>
    <name type="common">European house dust mite</name>
    <dbReference type="NCBI Taxonomy" id="6956"/>
    <lineage>
        <taxon>Eukaryota</taxon>
        <taxon>Metazoa</taxon>
        <taxon>Ecdysozoa</taxon>
        <taxon>Arthropoda</taxon>
        <taxon>Chelicerata</taxon>
        <taxon>Arachnida</taxon>
        <taxon>Acari</taxon>
        <taxon>Acariformes</taxon>
        <taxon>Sarcoptiformes</taxon>
        <taxon>Astigmata</taxon>
        <taxon>Psoroptidia</taxon>
        <taxon>Analgoidea</taxon>
        <taxon>Pyroglyphidae</taxon>
        <taxon>Dermatophagoidinae</taxon>
        <taxon>Dermatophagoides</taxon>
    </lineage>
</organism>
<feature type="transmembrane region" description="Helical" evidence="2">
    <location>
        <begin position="485"/>
        <end position="505"/>
    </location>
</feature>
<reference evidence="4" key="1">
    <citation type="submission" date="2025-08" db="UniProtKB">
        <authorList>
            <consortium name="RefSeq"/>
        </authorList>
    </citation>
    <scope>IDENTIFICATION</scope>
    <source>
        <strain evidence="4">Airmid</strain>
    </source>
</reference>
<evidence type="ECO:0000313" key="4">
    <source>
        <dbReference type="RefSeq" id="XP_027204845.1"/>
    </source>
</evidence>
<dbReference type="PANTHER" id="PTHR21650:SF4">
    <property type="entry name" value="MEMBRALIN"/>
    <property type="match status" value="1"/>
</dbReference>
<dbReference type="GO" id="GO:0034976">
    <property type="term" value="P:response to endoplasmic reticulum stress"/>
    <property type="evidence" value="ECO:0007669"/>
    <property type="project" value="TreeGrafter"/>
</dbReference>
<dbReference type="InterPro" id="IPR019144">
    <property type="entry name" value="Membralin"/>
</dbReference>
<dbReference type="OrthoDB" id="6779347at2759"/>
<proteinExistence type="predicted"/>
<feature type="transmembrane region" description="Helical" evidence="2">
    <location>
        <begin position="833"/>
        <end position="849"/>
    </location>
</feature>
<dbReference type="AlphaFoldDB" id="A0A6P6YHT8"/>
<feature type="compositionally biased region" description="Basic residues" evidence="1">
    <location>
        <begin position="394"/>
        <end position="403"/>
    </location>
</feature>
<dbReference type="PANTHER" id="PTHR21650">
    <property type="entry name" value="MEMBRALIN/KINETOCHORE PROTEIN NUF2"/>
    <property type="match status" value="1"/>
</dbReference>
<keyword evidence="2" id="KW-1133">Transmembrane helix</keyword>
<dbReference type="KEGG" id="dpte:113798492"/>
<feature type="compositionally biased region" description="Polar residues" evidence="1">
    <location>
        <begin position="317"/>
        <end position="332"/>
    </location>
</feature>
<dbReference type="GO" id="GO:0005783">
    <property type="term" value="C:endoplasmic reticulum"/>
    <property type="evidence" value="ECO:0007669"/>
    <property type="project" value="TreeGrafter"/>
</dbReference>
<evidence type="ECO:0000256" key="2">
    <source>
        <dbReference type="SAM" id="Phobius"/>
    </source>
</evidence>
<dbReference type="Pfam" id="PF09746">
    <property type="entry name" value="Membralin"/>
    <property type="match status" value="1"/>
</dbReference>
<feature type="compositionally biased region" description="Low complexity" evidence="1">
    <location>
        <begin position="921"/>
        <end position="936"/>
    </location>
</feature>
<feature type="compositionally biased region" description="Polar residues" evidence="1">
    <location>
        <begin position="981"/>
        <end position="991"/>
    </location>
</feature>
<feature type="compositionally biased region" description="Low complexity" evidence="1">
    <location>
        <begin position="264"/>
        <end position="279"/>
    </location>
</feature>
<feature type="region of interest" description="Disordered" evidence="1">
    <location>
        <begin position="390"/>
        <end position="409"/>
    </location>
</feature>
<sequence length="1035" mass="116898">MSSSSSNNNKDSNVSSPPSSSSSSSFSVSDGHQTSSSTTTASVSTNLSTTTVNNSDNSDNNNHNHQHNNIIDDNNQQQQQPQTATQTLTNCLLRIARIFSGNNRNDGQSETNNQRLLATTTTNRTTATARVYVATNNPLSSMNLLSSSTSTTTHPSTTTNAITRIFEHYNIIQNNHNRSEQSNTHSTIIVNGGGDNGNSQNIQNNQNIIGSDASGITFPTSATTQIIQINPTHHHLSTSSSTSSRNIVTIEPVYATIRRVSIQSTPSSSSSSSSSTSSSEETNRNQEQQQPLESSSQPNTSSSITSTTNTATDTLNHGQQTTNNGHQSSTIITGLIRDNISENSMDPSSSISNENADQQQQQSSDSTRDTNTTRNQSPFSVTMNLTFNIQHSGSNHHHHHPHHQQQQQQARNFNNIFDIPINGGTGGGIAPGAEWILDANLLRTRQRVYSVGIALFLMMIKMLLIRIALLYSVSIPKLFRNIFEYSILLMAFVSFALLIHMHVMFIRSPLTCLDHVKQTWPKHGILRVQIGDQESFLSTSANFKTDPKFLNDLNNMTTKMFPFTYEQYQKDTYDIIHPDYGSSYLKLKPIFSTKHYNKNSHSNSVFSNSESNIGENDPELTFLNYKKNGAWSEPYIVEYSLEYGLLRLSEQMRERYHVPVMKVVLNPETDKCFGDRTARFMLNNFLGYDDVLIGSIKQLAERENNRGFVRNVVTGEHFRFVNVWMTRTSYLAAAFIMIVFTLFVSMLIRYSHQQVFVFVSEFLRSLELQQPATRISFLAASLVTVILALIGMETIMYEFFSDSSITFHVIIMVWAADQFDSLAIQSQITRRHFLRFFYLYQFIFYAYHYRFNGQYSGLALLTTMLFTYHSMIYFFHHFELPLLRATYSQQQQRHHHHHHQVPVQQQQIFVSSSPSLASDHQQNQNNNNGEQQPNSQSPTTNDQETMTMNSTREEHSNSSEQQQQQHGSNDQIEMINDNNHDNVSINETNDSQNEREKSNHLNVLNQATQTTTTTTTIPNQMNEQSSPITITNIDE</sequence>
<protein>
    <submittedName>
        <fullName evidence="4">Hybrid signal transduction histidine kinase M-like isoform X1</fullName>
    </submittedName>
</protein>
<feature type="region of interest" description="Disordered" evidence="1">
    <location>
        <begin position="910"/>
        <end position="999"/>
    </location>
</feature>
<gene>
    <name evidence="4" type="primary">LOC113798492</name>
</gene>
<dbReference type="Proteomes" id="UP000515146">
    <property type="component" value="Unplaced"/>
</dbReference>
<name>A0A6P6YHT8_DERPT</name>
<feature type="compositionally biased region" description="Low complexity" evidence="1">
    <location>
        <begin position="958"/>
        <end position="971"/>
    </location>
</feature>
<feature type="transmembrane region" description="Helical" evidence="2">
    <location>
        <begin position="771"/>
        <end position="792"/>
    </location>
</feature>
<feature type="compositionally biased region" description="Polar residues" evidence="1">
    <location>
        <begin position="937"/>
        <end position="950"/>
    </location>
</feature>
<feature type="compositionally biased region" description="Polar residues" evidence="1">
    <location>
        <begin position="341"/>
        <end position="357"/>
    </location>
</feature>
<feature type="transmembrane region" description="Helical" evidence="2">
    <location>
        <begin position="855"/>
        <end position="875"/>
    </location>
</feature>
<feature type="compositionally biased region" description="Low complexity" evidence="1">
    <location>
        <begin position="286"/>
        <end position="316"/>
    </location>
</feature>
<feature type="transmembrane region" description="Helical" evidence="2">
    <location>
        <begin position="448"/>
        <end position="473"/>
    </location>
</feature>